<dbReference type="OrthoDB" id="9787654at2"/>
<proteinExistence type="inferred from homology"/>
<dbReference type="Pfam" id="PF04909">
    <property type="entry name" value="Amidohydro_2"/>
    <property type="match status" value="1"/>
</dbReference>
<dbReference type="InterPro" id="IPR052350">
    <property type="entry name" value="Metallo-dep_Lactonases"/>
</dbReference>
<evidence type="ECO:0000313" key="4">
    <source>
        <dbReference type="Proteomes" id="UP000318405"/>
    </source>
</evidence>
<dbReference type="Proteomes" id="UP000318405">
    <property type="component" value="Unassembled WGS sequence"/>
</dbReference>
<keyword evidence="3" id="KW-0378">Hydrolase</keyword>
<dbReference type="SUPFAM" id="SSF51556">
    <property type="entry name" value="Metallo-dependent hydrolases"/>
    <property type="match status" value="1"/>
</dbReference>
<accession>A0A556AX12</accession>
<evidence type="ECO:0000256" key="1">
    <source>
        <dbReference type="ARBA" id="ARBA00038310"/>
    </source>
</evidence>
<dbReference type="GO" id="GO:0016787">
    <property type="term" value="F:hydrolase activity"/>
    <property type="evidence" value="ECO:0007669"/>
    <property type="project" value="UniProtKB-KW"/>
</dbReference>
<keyword evidence="4" id="KW-1185">Reference proteome</keyword>
<dbReference type="InterPro" id="IPR032466">
    <property type="entry name" value="Metal_Hydrolase"/>
</dbReference>
<evidence type="ECO:0000313" key="3">
    <source>
        <dbReference type="EMBL" id="TSH96935.1"/>
    </source>
</evidence>
<feature type="domain" description="Amidohydrolase-related" evidence="2">
    <location>
        <begin position="157"/>
        <end position="391"/>
    </location>
</feature>
<comment type="caution">
    <text evidence="3">The sequence shown here is derived from an EMBL/GenBank/DDBJ whole genome shotgun (WGS) entry which is preliminary data.</text>
</comment>
<reference evidence="3 4" key="1">
    <citation type="submission" date="2019-07" db="EMBL/GenBank/DDBJ databases">
        <title>Qingshengfaniella alkalisoli gen. nov., sp. nov., isolated from saline soil.</title>
        <authorList>
            <person name="Xu L."/>
            <person name="Huang X.-X."/>
            <person name="Sun J.-Q."/>
        </authorList>
    </citation>
    <scope>NUCLEOTIDE SEQUENCE [LARGE SCALE GENOMIC DNA]</scope>
    <source>
        <strain evidence="3 4">DSM 27279</strain>
    </source>
</reference>
<dbReference type="AlphaFoldDB" id="A0A556AX12"/>
<name>A0A556AX12_9BURK</name>
<dbReference type="PANTHER" id="PTHR43569:SF1">
    <property type="entry name" value="BLL3371 PROTEIN"/>
    <property type="match status" value="1"/>
</dbReference>
<evidence type="ECO:0000259" key="2">
    <source>
        <dbReference type="Pfam" id="PF04909"/>
    </source>
</evidence>
<dbReference type="EMBL" id="VLTJ01000012">
    <property type="protein sequence ID" value="TSH96935.1"/>
    <property type="molecule type" value="Genomic_DNA"/>
</dbReference>
<comment type="similarity">
    <text evidence="1">Belongs to the metallo-dependent hydrolases superfamily.</text>
</comment>
<protein>
    <submittedName>
        <fullName evidence="3">Amidohydrolase family protein</fullName>
    </submittedName>
</protein>
<dbReference type="PANTHER" id="PTHR43569">
    <property type="entry name" value="AMIDOHYDROLASE"/>
    <property type="match status" value="1"/>
</dbReference>
<dbReference type="Gene3D" id="3.20.20.140">
    <property type="entry name" value="Metal-dependent hydrolases"/>
    <property type="match status" value="1"/>
</dbReference>
<organism evidence="3 4">
    <name type="scientific">Verticiella sediminum</name>
    <dbReference type="NCBI Taxonomy" id="1247510"/>
    <lineage>
        <taxon>Bacteria</taxon>
        <taxon>Pseudomonadati</taxon>
        <taxon>Pseudomonadota</taxon>
        <taxon>Betaproteobacteria</taxon>
        <taxon>Burkholderiales</taxon>
        <taxon>Alcaligenaceae</taxon>
        <taxon>Verticiella</taxon>
    </lineage>
</organism>
<dbReference type="InterPro" id="IPR006680">
    <property type="entry name" value="Amidohydro-rel"/>
</dbReference>
<gene>
    <name evidence="3" type="ORF">FOZ76_07855</name>
</gene>
<sequence>MSYIRQKLRLAWETTLRRRTILQGIGVLGALGATRAFAAGQIDRPPFAGNQPRPTQDLMGWYGTTARETAIEPAFPIVDPHHHLFNTASDKLYYRMEDLAADLSGGHRVLGTVYVEAYSAGWRKDGPEAYRSVGEVERIVGLTEQPLPMSWGSSHIAAGIVSSVDLAAGDDIAPVLAAHKEAGVGRLRGVRHHTAYDSGSVGSLNKHQPSPQLMAEPKFRQGMAQLQRAGLSFDAWVYHTQLADLADLAAAFPEVDVVVNHMGGLIGVAEHREQREAALKTWRQGLAELARHPNVKVKVGGMGMPVFGFGFEHAAKPASSDDLARAWAPLVEVCLETFGTGRCMFESNFPVDKQSAGYNEVWNAFKKLSASLSADERRDVFYRTACEVYRLPELRREGDAMAG</sequence>